<dbReference type="AlphaFoldDB" id="A0A645HI29"/>
<name>A0A645HI29_9ZZZZ</name>
<gene>
    <name evidence="1" type="ORF">SDC9_186213</name>
</gene>
<dbReference type="EMBL" id="VSSQ01094072">
    <property type="protein sequence ID" value="MPN38688.1"/>
    <property type="molecule type" value="Genomic_DNA"/>
</dbReference>
<comment type="caution">
    <text evidence="1">The sequence shown here is derived from an EMBL/GenBank/DDBJ whole genome shotgun (WGS) entry which is preliminary data.</text>
</comment>
<sequence length="62" mass="7004">MRQCVLKAQADLVRKMRRDAVAQAGRVVRFMRNHGNFAGAEHNGDGDKAAFAEDYVRLNRTN</sequence>
<proteinExistence type="predicted"/>
<accession>A0A645HI29</accession>
<reference evidence="1" key="1">
    <citation type="submission" date="2019-08" db="EMBL/GenBank/DDBJ databases">
        <authorList>
            <person name="Kucharzyk K."/>
            <person name="Murdoch R.W."/>
            <person name="Higgins S."/>
            <person name="Loffler F."/>
        </authorList>
    </citation>
    <scope>NUCLEOTIDE SEQUENCE</scope>
</reference>
<protein>
    <submittedName>
        <fullName evidence="1">Uncharacterized protein</fullName>
    </submittedName>
</protein>
<organism evidence="1">
    <name type="scientific">bioreactor metagenome</name>
    <dbReference type="NCBI Taxonomy" id="1076179"/>
    <lineage>
        <taxon>unclassified sequences</taxon>
        <taxon>metagenomes</taxon>
        <taxon>ecological metagenomes</taxon>
    </lineage>
</organism>
<evidence type="ECO:0000313" key="1">
    <source>
        <dbReference type="EMBL" id="MPN38688.1"/>
    </source>
</evidence>